<keyword evidence="1" id="KW-0472">Membrane</keyword>
<feature type="transmembrane region" description="Helical" evidence="1">
    <location>
        <begin position="45"/>
        <end position="65"/>
    </location>
</feature>
<dbReference type="Proteomes" id="UP000054304">
    <property type="component" value="Unassembled WGS sequence"/>
</dbReference>
<keyword evidence="3" id="KW-1185">Reference proteome</keyword>
<name>A0A0C7N0H6_9SACH</name>
<organism evidence="2 3">
    <name type="scientific">Lachancea lanzarotensis</name>
    <dbReference type="NCBI Taxonomy" id="1245769"/>
    <lineage>
        <taxon>Eukaryota</taxon>
        <taxon>Fungi</taxon>
        <taxon>Dikarya</taxon>
        <taxon>Ascomycota</taxon>
        <taxon>Saccharomycotina</taxon>
        <taxon>Saccharomycetes</taxon>
        <taxon>Saccharomycetales</taxon>
        <taxon>Saccharomycetaceae</taxon>
        <taxon>Lachancea</taxon>
    </lineage>
</organism>
<dbReference type="RefSeq" id="XP_022629854.1">
    <property type="nucleotide sequence ID" value="XM_022771256.1"/>
</dbReference>
<gene>
    <name evidence="2" type="ORF">LALA0_S08e07272g</name>
</gene>
<protein>
    <submittedName>
        <fullName evidence="2">LALA0S08e07272g1_1</fullName>
    </submittedName>
</protein>
<dbReference type="EMBL" id="LN736367">
    <property type="protein sequence ID" value="CEP63641.1"/>
    <property type="molecule type" value="Genomic_DNA"/>
</dbReference>
<proteinExistence type="predicted"/>
<dbReference type="OrthoDB" id="4039886at2759"/>
<dbReference type="HOGENOM" id="CLU_1305066_0_0_1"/>
<keyword evidence="1" id="KW-0812">Transmembrane</keyword>
<keyword evidence="1" id="KW-1133">Transmembrane helix</keyword>
<reference evidence="2 3" key="1">
    <citation type="submission" date="2014-12" db="EMBL/GenBank/DDBJ databases">
        <authorList>
            <person name="Neuveglise Cecile"/>
        </authorList>
    </citation>
    <scope>NUCLEOTIDE SEQUENCE [LARGE SCALE GENOMIC DNA]</scope>
    <source>
        <strain evidence="2 3">CBS 12615</strain>
    </source>
</reference>
<accession>A0A0C7N0H6</accession>
<dbReference type="AlphaFoldDB" id="A0A0C7N0H6"/>
<evidence type="ECO:0000256" key="1">
    <source>
        <dbReference type="SAM" id="Phobius"/>
    </source>
</evidence>
<sequence length="214" mass="24464">MDYKDTEEHLIETIEGSQSYSGDYGPLPRDTFKSKLSWELKFRKWSYVILLLTIIVYGLLVVVCFGIDKRAGVLFTVFGIFLFFVPLCAFASSSEIMWNHTTVRIWMVEIINTNPGDDLNKWDLIAAKMNTILYENDERATKYYFYDGKHCLFRFVNKCVAPSPDNSAACCPSLGPFVKAAADQYIEHFNEQLRQMTLGSSADRTEVATQNETV</sequence>
<evidence type="ECO:0000313" key="2">
    <source>
        <dbReference type="EMBL" id="CEP63641.1"/>
    </source>
</evidence>
<dbReference type="GeneID" id="34687158"/>
<evidence type="ECO:0000313" key="3">
    <source>
        <dbReference type="Proteomes" id="UP000054304"/>
    </source>
</evidence>
<dbReference type="Pfam" id="PF00674">
    <property type="entry name" value="DUP"/>
    <property type="match status" value="1"/>
</dbReference>
<feature type="transmembrane region" description="Helical" evidence="1">
    <location>
        <begin position="72"/>
        <end position="92"/>
    </location>
</feature>
<dbReference type="InterPro" id="IPR001142">
    <property type="entry name" value="DUP/COS"/>
</dbReference>